<comment type="caution">
    <text evidence="5">The sequence shown here is derived from an EMBL/GenBank/DDBJ whole genome shotgun (WGS) entry which is preliminary data.</text>
</comment>
<evidence type="ECO:0000256" key="3">
    <source>
        <dbReference type="ARBA" id="ARBA00023125"/>
    </source>
</evidence>
<feature type="domain" description="Primosomal protein N' 3' DNA-binding" evidence="4">
    <location>
        <begin position="6"/>
        <end position="103"/>
    </location>
</feature>
<dbReference type="Gene3D" id="3.40.1440.60">
    <property type="entry name" value="PriA, 3(prime) DNA-binding domain"/>
    <property type="match status" value="1"/>
</dbReference>
<sequence>MQYAHVIVNRRLTHLSLLTYAIPERLLAHVKAGSFVEVPLNNRPVSAIIVKFSSSVPKNVRILPLIRIVSSGPVVTEYHLHAYSQFASVTLSSLSDVLFNFLPPTLKSLNVSLTYATPQNARGVCTIFQGTTCERFRYYRSLCSSNTSTLIFLFPDYDILNQFSRFIHNIPFSMYDSRQSASKRWEMWQKIHTDKGIYITTRVGIGMFPAHPTHIIIDNPTHPGYKEDRRPKYQIQECIDIHAKRGHTITCGVHHPSIVLDYLCKSTRKTTLPPILITRSKEIIPSQTIERITRCKRVLIIVPHKNEWGLLICKECKTVVRCPQCGRVAQQVDSHNIVCVRCARTVDLNGICTKCQSTRIHRYSIGTKGLARIFKKRFPNKTVECVDVSDDNKSRVLGNDDIIVIATQKICDYPVTSFDHVVCLGFDPILDIPTFIQEEKIMNLLVTFFKMGRSGEVLTSRPLHRVHHALASNTVDILQKTLTHERGLELPPQSRFIELRSKQEISHGILSSFPGKIISQKIIKNTQSVTLSLNRDAWRLGELWCNTLPSYIRIDPDPRAASI</sequence>
<evidence type="ECO:0000256" key="2">
    <source>
        <dbReference type="ARBA" id="ARBA00022840"/>
    </source>
</evidence>
<name>A0A2M6R8B9_9BACT</name>
<dbReference type="Gene3D" id="3.40.50.300">
    <property type="entry name" value="P-loop containing nucleotide triphosphate hydrolases"/>
    <property type="match status" value="1"/>
</dbReference>
<dbReference type="InterPro" id="IPR041222">
    <property type="entry name" value="PriA_3primeBD"/>
</dbReference>
<dbReference type="GO" id="GO:0006310">
    <property type="term" value="P:DNA recombination"/>
    <property type="evidence" value="ECO:0007669"/>
    <property type="project" value="TreeGrafter"/>
</dbReference>
<organism evidence="5 6">
    <name type="scientific">Candidatus Berkelbacteria bacterium CG10_big_fil_rev_8_21_14_0_10_43_14</name>
    <dbReference type="NCBI Taxonomy" id="1974515"/>
    <lineage>
        <taxon>Bacteria</taxon>
        <taxon>Candidatus Berkelbacteria</taxon>
    </lineage>
</organism>
<gene>
    <name evidence="5" type="ORF">COT79_02455</name>
</gene>
<dbReference type="Pfam" id="PF17764">
    <property type="entry name" value="PriA_3primeBD"/>
    <property type="match status" value="1"/>
</dbReference>
<keyword evidence="1" id="KW-0547">Nucleotide-binding</keyword>
<evidence type="ECO:0000256" key="1">
    <source>
        <dbReference type="ARBA" id="ARBA00022741"/>
    </source>
</evidence>
<dbReference type="GO" id="GO:0006302">
    <property type="term" value="P:double-strand break repair"/>
    <property type="evidence" value="ECO:0007669"/>
    <property type="project" value="TreeGrafter"/>
</dbReference>
<dbReference type="GO" id="GO:0006270">
    <property type="term" value="P:DNA replication initiation"/>
    <property type="evidence" value="ECO:0007669"/>
    <property type="project" value="TreeGrafter"/>
</dbReference>
<evidence type="ECO:0000313" key="5">
    <source>
        <dbReference type="EMBL" id="PIS06848.1"/>
    </source>
</evidence>
<dbReference type="PANTHER" id="PTHR30580:SF0">
    <property type="entry name" value="PRIMOSOMAL PROTEIN N"/>
    <property type="match status" value="1"/>
</dbReference>
<evidence type="ECO:0000313" key="6">
    <source>
        <dbReference type="Proteomes" id="UP000231162"/>
    </source>
</evidence>
<proteinExistence type="predicted"/>
<dbReference type="GO" id="GO:0005524">
    <property type="term" value="F:ATP binding"/>
    <property type="evidence" value="ECO:0007669"/>
    <property type="project" value="UniProtKB-KW"/>
</dbReference>
<dbReference type="GO" id="GO:0043138">
    <property type="term" value="F:3'-5' DNA helicase activity"/>
    <property type="evidence" value="ECO:0007669"/>
    <property type="project" value="TreeGrafter"/>
</dbReference>
<protein>
    <recommendedName>
        <fullName evidence="4">Primosomal protein N' 3' DNA-binding domain-containing protein</fullName>
    </recommendedName>
</protein>
<dbReference type="InterPro" id="IPR027417">
    <property type="entry name" value="P-loop_NTPase"/>
</dbReference>
<accession>A0A2M6R8B9</accession>
<evidence type="ECO:0000259" key="4">
    <source>
        <dbReference type="Pfam" id="PF17764"/>
    </source>
</evidence>
<dbReference type="InterPro" id="IPR042115">
    <property type="entry name" value="PriA_3primeBD_sf"/>
</dbReference>
<reference evidence="6" key="1">
    <citation type="submission" date="2017-09" db="EMBL/GenBank/DDBJ databases">
        <title>Depth-based differentiation of microbial function through sediment-hosted aquifers and enrichment of novel symbionts in the deep terrestrial subsurface.</title>
        <authorList>
            <person name="Probst A.J."/>
            <person name="Ladd B."/>
            <person name="Jarett J.K."/>
            <person name="Geller-Mcgrath D.E."/>
            <person name="Sieber C.M.K."/>
            <person name="Emerson J.B."/>
            <person name="Anantharaman K."/>
            <person name="Thomas B.C."/>
            <person name="Malmstrom R."/>
            <person name="Stieglmeier M."/>
            <person name="Klingl A."/>
            <person name="Woyke T."/>
            <person name="Ryan C.M."/>
            <person name="Banfield J.F."/>
        </authorList>
    </citation>
    <scope>NUCLEOTIDE SEQUENCE [LARGE SCALE GENOMIC DNA]</scope>
</reference>
<dbReference type="EMBL" id="PEZX01000032">
    <property type="protein sequence ID" value="PIS06848.1"/>
    <property type="molecule type" value="Genomic_DNA"/>
</dbReference>
<dbReference type="Proteomes" id="UP000231162">
    <property type="component" value="Unassembled WGS sequence"/>
</dbReference>
<keyword evidence="2" id="KW-0067">ATP-binding</keyword>
<dbReference type="GO" id="GO:0003677">
    <property type="term" value="F:DNA binding"/>
    <property type="evidence" value="ECO:0007669"/>
    <property type="project" value="UniProtKB-KW"/>
</dbReference>
<dbReference type="AlphaFoldDB" id="A0A2M6R8B9"/>
<dbReference type="PANTHER" id="PTHR30580">
    <property type="entry name" value="PRIMOSOMAL PROTEIN N"/>
    <property type="match status" value="1"/>
</dbReference>
<keyword evidence="3" id="KW-0238">DNA-binding</keyword>